<gene>
    <name evidence="2" type="primary">parA_2</name>
    <name evidence="2" type="ORF">Aargi30884_03310</name>
</gene>
<dbReference type="Pfam" id="PF13614">
    <property type="entry name" value="AAA_31"/>
    <property type="match status" value="1"/>
</dbReference>
<organism evidence="2 3">
    <name type="scientific">Amedibacterium intestinale</name>
    <dbReference type="NCBI Taxonomy" id="2583452"/>
    <lineage>
        <taxon>Bacteria</taxon>
        <taxon>Bacillati</taxon>
        <taxon>Bacillota</taxon>
        <taxon>Erysipelotrichia</taxon>
        <taxon>Erysipelotrichales</taxon>
        <taxon>Erysipelotrichaceae</taxon>
        <taxon>Amedibacterium</taxon>
    </lineage>
</organism>
<keyword evidence="3" id="KW-1185">Reference proteome</keyword>
<accession>A0A6N4TER8</accession>
<dbReference type="KEGG" id="aarg:Aargi30884_03310"/>
<name>A0A6N4TER8_9FIRM</name>
<dbReference type="InterPro" id="IPR027417">
    <property type="entry name" value="P-loop_NTPase"/>
</dbReference>
<dbReference type="Gene3D" id="3.40.50.300">
    <property type="entry name" value="P-loop containing nucleotide triphosphate hydrolases"/>
    <property type="match status" value="1"/>
</dbReference>
<dbReference type="CDD" id="cd02042">
    <property type="entry name" value="ParAB_family"/>
    <property type="match status" value="1"/>
</dbReference>
<dbReference type="RefSeq" id="WP_163051347.1">
    <property type="nucleotide sequence ID" value="NZ_AP019695.1"/>
</dbReference>
<dbReference type="PANTHER" id="PTHR13696:SF52">
    <property type="entry name" value="PARA FAMILY PROTEIN CT_582"/>
    <property type="match status" value="1"/>
</dbReference>
<reference evidence="3" key="1">
    <citation type="submission" date="2019-05" db="EMBL/GenBank/DDBJ databases">
        <title>Complete genome sequencing of Absiella argi strain JCM 30884.</title>
        <authorList>
            <person name="Sakamoto M."/>
            <person name="Murakami T."/>
            <person name="Mori H."/>
        </authorList>
    </citation>
    <scope>NUCLEOTIDE SEQUENCE [LARGE SCALE GENOMIC DNA]</scope>
    <source>
        <strain evidence="3">JCM 30884</strain>
    </source>
</reference>
<evidence type="ECO:0000259" key="1">
    <source>
        <dbReference type="Pfam" id="PF13614"/>
    </source>
</evidence>
<proteinExistence type="predicted"/>
<feature type="domain" description="AAA" evidence="1">
    <location>
        <begin position="1"/>
        <end position="181"/>
    </location>
</feature>
<evidence type="ECO:0000313" key="3">
    <source>
        <dbReference type="Proteomes" id="UP000464754"/>
    </source>
</evidence>
<dbReference type="SUPFAM" id="SSF52540">
    <property type="entry name" value="P-loop containing nucleoside triphosphate hydrolases"/>
    <property type="match status" value="1"/>
</dbReference>
<dbReference type="PANTHER" id="PTHR13696">
    <property type="entry name" value="P-LOOP CONTAINING NUCLEOSIDE TRIPHOSPHATE HYDROLASE"/>
    <property type="match status" value="1"/>
</dbReference>
<dbReference type="Proteomes" id="UP000464754">
    <property type="component" value="Chromosome"/>
</dbReference>
<dbReference type="InterPro" id="IPR025669">
    <property type="entry name" value="AAA_dom"/>
</dbReference>
<sequence length="265" mass="29933">MKVICVKNGKGGDGKTVFSLNLAALLAKEGKVLLIDTDPRCHSSNFMIKNESVPVTGTFEKGNLGEWITGKKTADQVIRHSMFENLDFVACSDDLDDYVKELEKKRIISMAGRNLKECIDKIADRYDYIVIDCSQNVTTIDVNVLVASDFALIPVKCGLSSMDGCFEMLDWIEQVQTLNPGLDYKIVMNDREKNKEAEEIESKARELWDEKVCKTTIRHQSKPLTKSLRTGIPVVYEHRTPSEIKRTTIADDFINLVKELKQYGC</sequence>
<dbReference type="EMBL" id="AP019695">
    <property type="protein sequence ID" value="BBK21428.1"/>
    <property type="molecule type" value="Genomic_DNA"/>
</dbReference>
<evidence type="ECO:0000313" key="2">
    <source>
        <dbReference type="EMBL" id="BBK21428.1"/>
    </source>
</evidence>
<protein>
    <submittedName>
        <fullName evidence="2">Chromosome partitioning protein ParA</fullName>
    </submittedName>
</protein>
<dbReference type="AlphaFoldDB" id="A0A6N4TER8"/>
<dbReference type="InterPro" id="IPR050678">
    <property type="entry name" value="DNA_Partitioning_ATPase"/>
</dbReference>